<evidence type="ECO:0000256" key="5">
    <source>
        <dbReference type="ARBA" id="ARBA00022701"/>
    </source>
</evidence>
<keyword evidence="3" id="KW-0963">Cytoplasm</keyword>
<dbReference type="InterPro" id="IPR004953">
    <property type="entry name" value="EB1_C"/>
</dbReference>
<dbReference type="SUPFAM" id="SSF140612">
    <property type="entry name" value="EB1 dimerisation domain-like"/>
    <property type="match status" value="1"/>
</dbReference>
<keyword evidence="6" id="KW-0498">Mitosis</keyword>
<evidence type="ECO:0000259" key="11">
    <source>
        <dbReference type="PROSITE" id="PS50021"/>
    </source>
</evidence>
<feature type="domain" description="EB1 C-terminal" evidence="12">
    <location>
        <begin position="596"/>
        <end position="673"/>
    </location>
</feature>
<dbReference type="InterPro" id="IPR013154">
    <property type="entry name" value="ADH-like_N"/>
</dbReference>
<dbReference type="SMART" id="SM00829">
    <property type="entry name" value="PKS_ER"/>
    <property type="match status" value="1"/>
</dbReference>
<dbReference type="GO" id="GO:0030473">
    <property type="term" value="P:nuclear migration along microtubule"/>
    <property type="evidence" value="ECO:0007669"/>
    <property type="project" value="UniProtKB-ARBA"/>
</dbReference>
<dbReference type="InterPro" id="IPR011032">
    <property type="entry name" value="GroES-like_sf"/>
</dbReference>
<evidence type="ECO:0000256" key="2">
    <source>
        <dbReference type="ARBA" id="ARBA00010729"/>
    </source>
</evidence>
<dbReference type="GO" id="GO:0016491">
    <property type="term" value="F:oxidoreductase activity"/>
    <property type="evidence" value="ECO:0007669"/>
    <property type="project" value="InterPro"/>
</dbReference>
<dbReference type="FunFam" id="1.20.5.1430:FF:000005">
    <property type="entry name" value="Eb1, isoform E"/>
    <property type="match status" value="1"/>
</dbReference>
<dbReference type="Pfam" id="PF08240">
    <property type="entry name" value="ADH_N"/>
    <property type="match status" value="1"/>
</dbReference>
<dbReference type="Proteomes" id="UP000243015">
    <property type="component" value="Unassembled WGS sequence"/>
</dbReference>
<dbReference type="SUPFAM" id="SSF47576">
    <property type="entry name" value="Calponin-homology domain, CH-domain"/>
    <property type="match status" value="1"/>
</dbReference>
<dbReference type="Gene3D" id="3.40.50.720">
    <property type="entry name" value="NAD(P)-binding Rossmann-like Domain"/>
    <property type="match status" value="1"/>
</dbReference>
<evidence type="ECO:0000256" key="7">
    <source>
        <dbReference type="ARBA" id="ARBA00023212"/>
    </source>
</evidence>
<evidence type="ECO:0000256" key="9">
    <source>
        <dbReference type="PROSITE-ProRule" id="PRU00576"/>
    </source>
</evidence>
<dbReference type="InterPro" id="IPR036872">
    <property type="entry name" value="CH_dom_sf"/>
</dbReference>
<comment type="subcellular location">
    <subcellularLocation>
        <location evidence="1">Cytoplasm</location>
        <location evidence="1">Cytoskeleton</location>
    </subcellularLocation>
</comment>
<sequence>MTSKAATSMSIPKTMRAWKHQRAGSPSKVLSLKDDVSMPTPPTDTSVLVRVSHVAFHPGVIILMHFVPSWLRRMPAVPETDFSGVIVSCGKGVPVSNGSRDFKPGTPVFGSLPVKPYLGTGRGALAEYIAIEADAIARKPADVSFAEASGLGVSAHTALVLIETAEVPQDAKVLINSPCGGVGHFATQLLRHRNPTARITGICSGNNHALALQLGCTDTIDHTSFPNAEGQTLVQHLAAKYGNDEEKFDVIFDAYGSQDLWICSAKYLKPGKDHPYVTVGPKMGVSIVEVPGFLWKVIMNSTLPTWLGGVPRPYKQISAFTNTEAIERCRELAQAGEFRTYVGEIWELDQALSAYEVMSSGHARGKVVVKVWEPDEEKAPHAGEPGTSLVDFALRVRRGHYLAAVAPPWPGRVPLRYNGVARVGVKDVDVERAGVDDAYADYWLFKPIRQELLQWVNNLLQLNVTKVEQCGTGAAFCQILDSIYMDIPMGRVKFNVNTEYAYVNNFKILQSAFVRHQIDRPVPVQSLIKCRMQDNLEFLQWIKRHWDQYYPGGEYDAVARRKGSGAPPPAAGGARSGTSSATGTRRGTTPTSAAGRARVGGANNLALTQELNAQKEAIAGLEKERDFYFAKLRDIELLLQQAVEADPELEKEEDSLVKHIQAILYSTEEGFEIPDGEAGGEELETF</sequence>
<name>A0A178ETI9_TRIRU</name>
<dbReference type="InterPro" id="IPR020843">
    <property type="entry name" value="ER"/>
</dbReference>
<feature type="region of interest" description="Disordered" evidence="10">
    <location>
        <begin position="560"/>
        <end position="599"/>
    </location>
</feature>
<dbReference type="InterPro" id="IPR027328">
    <property type="entry name" value="MAPRE"/>
</dbReference>
<dbReference type="SUPFAM" id="SSF51735">
    <property type="entry name" value="NAD(P)-binding Rossmann-fold domains"/>
    <property type="match status" value="1"/>
</dbReference>
<keyword evidence="8" id="KW-0131">Cell cycle</keyword>
<feature type="compositionally biased region" description="Low complexity" evidence="10">
    <location>
        <begin position="571"/>
        <end position="599"/>
    </location>
</feature>
<dbReference type="Gene3D" id="1.10.418.10">
    <property type="entry name" value="Calponin-like domain"/>
    <property type="match status" value="1"/>
</dbReference>
<keyword evidence="5 9" id="KW-0493">Microtubule</keyword>
<dbReference type="InterPro" id="IPR036133">
    <property type="entry name" value="EB1_C_sf"/>
</dbReference>
<dbReference type="Gene3D" id="1.20.5.1430">
    <property type="match status" value="1"/>
</dbReference>
<evidence type="ECO:0008006" key="15">
    <source>
        <dbReference type="Google" id="ProtNLM"/>
    </source>
</evidence>
<accession>A0A178ETI9</accession>
<dbReference type="GO" id="GO:0051301">
    <property type="term" value="P:cell division"/>
    <property type="evidence" value="ECO:0007669"/>
    <property type="project" value="UniProtKB-KW"/>
</dbReference>
<evidence type="ECO:0000313" key="14">
    <source>
        <dbReference type="Proteomes" id="UP000243015"/>
    </source>
</evidence>
<dbReference type="PROSITE" id="PS51230">
    <property type="entry name" value="EB1_C"/>
    <property type="match status" value="1"/>
</dbReference>
<dbReference type="GO" id="GO:0051233">
    <property type="term" value="C:spindle midzone"/>
    <property type="evidence" value="ECO:0007669"/>
    <property type="project" value="UniProtKB-ARBA"/>
</dbReference>
<evidence type="ECO:0000313" key="13">
    <source>
        <dbReference type="EMBL" id="OAL63384.1"/>
    </source>
</evidence>
<comment type="caution">
    <text evidence="13">The sequence shown here is derived from an EMBL/GenBank/DDBJ whole genome shotgun (WGS) entry which is preliminary data.</text>
</comment>
<protein>
    <recommendedName>
        <fullName evidence="15">EB1 C-terminal domain-containing protein</fullName>
    </recommendedName>
</protein>
<proteinExistence type="inferred from homology"/>
<dbReference type="Gene3D" id="3.90.180.10">
    <property type="entry name" value="Medium-chain alcohol dehydrogenases, catalytic domain"/>
    <property type="match status" value="1"/>
</dbReference>
<feature type="compositionally biased region" description="Polar residues" evidence="10">
    <location>
        <begin position="1"/>
        <end position="11"/>
    </location>
</feature>
<reference evidence="13 14" key="1">
    <citation type="submission" date="2016-05" db="EMBL/GenBank/DDBJ databases">
        <title>Genome sequencing of Trichophyton rubrum CMCC(F)T1i isolated from hair.</title>
        <authorList>
            <person name="Zhan P."/>
            <person name="Tao Y."/>
            <person name="Liu W."/>
        </authorList>
    </citation>
    <scope>NUCLEOTIDE SEQUENCE [LARGE SCALE GENOMIC DNA]</scope>
    <source>
        <strain evidence="14">CMCC(F)T1i</strain>
    </source>
</reference>
<evidence type="ECO:0000259" key="12">
    <source>
        <dbReference type="PROSITE" id="PS51230"/>
    </source>
</evidence>
<dbReference type="GO" id="GO:0072686">
    <property type="term" value="C:mitotic spindle"/>
    <property type="evidence" value="ECO:0007669"/>
    <property type="project" value="UniProtKB-ARBA"/>
</dbReference>
<dbReference type="Pfam" id="PF13602">
    <property type="entry name" value="ADH_zinc_N_2"/>
    <property type="match status" value="1"/>
</dbReference>
<comment type="similarity">
    <text evidence="2">Belongs to the MAPRE family.</text>
</comment>
<keyword evidence="4" id="KW-0132">Cell division</keyword>
<dbReference type="SUPFAM" id="SSF50129">
    <property type="entry name" value="GroES-like"/>
    <property type="match status" value="1"/>
</dbReference>
<dbReference type="AlphaFoldDB" id="A0A178ETI9"/>
<dbReference type="CDD" id="cd08267">
    <property type="entry name" value="MDR1"/>
    <property type="match status" value="1"/>
</dbReference>
<dbReference type="GO" id="GO:0051010">
    <property type="term" value="F:microtubule plus-end binding"/>
    <property type="evidence" value="ECO:0007669"/>
    <property type="project" value="UniProtKB-ARBA"/>
</dbReference>
<evidence type="ECO:0000256" key="3">
    <source>
        <dbReference type="ARBA" id="ARBA00022490"/>
    </source>
</evidence>
<dbReference type="PROSITE" id="PS50021">
    <property type="entry name" value="CH"/>
    <property type="match status" value="1"/>
</dbReference>
<dbReference type="InterPro" id="IPR001715">
    <property type="entry name" value="CH_dom"/>
</dbReference>
<dbReference type="EMBL" id="LHPM01000018">
    <property type="protein sequence ID" value="OAL63384.1"/>
    <property type="molecule type" value="Genomic_DNA"/>
</dbReference>
<dbReference type="FunFam" id="1.10.418.10:FF:000028">
    <property type="entry name" value="RP/EB family microtubule-associated protein"/>
    <property type="match status" value="1"/>
</dbReference>
<feature type="region of interest" description="Disordered" evidence="10">
    <location>
        <begin position="1"/>
        <end position="25"/>
    </location>
</feature>
<evidence type="ECO:0000256" key="6">
    <source>
        <dbReference type="ARBA" id="ARBA00022776"/>
    </source>
</evidence>
<dbReference type="PANTHER" id="PTHR10623">
    <property type="entry name" value="MICROTUBULE-ASSOCIATED PROTEIN RP/EB FAMILY MEMBER"/>
    <property type="match status" value="1"/>
</dbReference>
<evidence type="ECO:0000256" key="4">
    <source>
        <dbReference type="ARBA" id="ARBA00022618"/>
    </source>
</evidence>
<dbReference type="Pfam" id="PF03271">
    <property type="entry name" value="EB1"/>
    <property type="match status" value="1"/>
</dbReference>
<dbReference type="GO" id="GO:0035371">
    <property type="term" value="C:microtubule plus-end"/>
    <property type="evidence" value="ECO:0007669"/>
    <property type="project" value="UniProtKB-ARBA"/>
</dbReference>
<evidence type="ECO:0000256" key="8">
    <source>
        <dbReference type="ARBA" id="ARBA00023306"/>
    </source>
</evidence>
<gene>
    <name evidence="13" type="ORF">A7C99_5778</name>
</gene>
<dbReference type="InterPro" id="IPR036291">
    <property type="entry name" value="NAD(P)-bd_dom_sf"/>
</dbReference>
<dbReference type="GO" id="GO:0035372">
    <property type="term" value="P:protein localization to microtubule"/>
    <property type="evidence" value="ECO:0007669"/>
    <property type="project" value="UniProtKB-ARBA"/>
</dbReference>
<feature type="domain" description="Calponin-homology (CH)" evidence="11">
    <location>
        <begin position="446"/>
        <end position="547"/>
    </location>
</feature>
<evidence type="ECO:0000256" key="10">
    <source>
        <dbReference type="SAM" id="MobiDB-lite"/>
    </source>
</evidence>
<keyword evidence="7" id="KW-0206">Cytoskeleton</keyword>
<dbReference type="VEuPathDB" id="FungiDB:TERG_00540"/>
<dbReference type="VEuPathDB" id="FungiDB:TERG_00541"/>
<organism evidence="13 14">
    <name type="scientific">Trichophyton rubrum</name>
    <name type="common">Athlete's foot fungus</name>
    <name type="synonym">Epidermophyton rubrum</name>
    <dbReference type="NCBI Taxonomy" id="5551"/>
    <lineage>
        <taxon>Eukaryota</taxon>
        <taxon>Fungi</taxon>
        <taxon>Dikarya</taxon>
        <taxon>Ascomycota</taxon>
        <taxon>Pezizomycotina</taxon>
        <taxon>Eurotiomycetes</taxon>
        <taxon>Eurotiomycetidae</taxon>
        <taxon>Onygenales</taxon>
        <taxon>Arthrodermataceae</taxon>
        <taxon>Trichophyton</taxon>
    </lineage>
</organism>
<evidence type="ECO:0000256" key="1">
    <source>
        <dbReference type="ARBA" id="ARBA00004245"/>
    </source>
</evidence>